<dbReference type="OrthoDB" id="277398at2759"/>
<gene>
    <name evidence="5" type="ORF">Vbra_14689</name>
</gene>
<dbReference type="Gene3D" id="3.30.1360.20">
    <property type="entry name" value="Transcriptional coactivator/pterin dehydratase"/>
    <property type="match status" value="1"/>
</dbReference>
<name>A0A0G4F8E6_VITBC</name>
<dbReference type="STRING" id="1169540.A0A0G4F8E6"/>
<dbReference type="InParanoid" id="A0A0G4F8E6"/>
<dbReference type="PANTHER" id="PTHR42805">
    <property type="entry name" value="PTERIN-4-ALPHA-CARBINOLAMINE DEHYDRATASE-RELATED"/>
    <property type="match status" value="1"/>
</dbReference>
<dbReference type="InterPro" id="IPR050376">
    <property type="entry name" value="Pterin-4-alpha-carb_dehyd"/>
</dbReference>
<reference evidence="5 6" key="1">
    <citation type="submission" date="2014-11" db="EMBL/GenBank/DDBJ databases">
        <authorList>
            <person name="Zhu J."/>
            <person name="Qi W."/>
            <person name="Song R."/>
        </authorList>
    </citation>
    <scope>NUCLEOTIDE SEQUENCE [LARGE SCALE GENOMIC DNA]</scope>
</reference>
<dbReference type="PANTHER" id="PTHR42805:SF1">
    <property type="entry name" value="PTERIN-4-ALPHA-CARBINOLAMINE DEHYDRATASE-RELATED"/>
    <property type="match status" value="1"/>
</dbReference>
<dbReference type="GO" id="GO:0006729">
    <property type="term" value="P:tetrahydrobiopterin biosynthetic process"/>
    <property type="evidence" value="ECO:0007669"/>
    <property type="project" value="InterPro"/>
</dbReference>
<dbReference type="Proteomes" id="UP000041254">
    <property type="component" value="Unassembled WGS sequence"/>
</dbReference>
<dbReference type="GO" id="GO:0008124">
    <property type="term" value="F:4-alpha-hydroxytetrahydrobiopterin dehydratase activity"/>
    <property type="evidence" value="ECO:0007669"/>
    <property type="project" value="UniProtKB-EC"/>
</dbReference>
<evidence type="ECO:0000313" key="6">
    <source>
        <dbReference type="Proteomes" id="UP000041254"/>
    </source>
</evidence>
<evidence type="ECO:0000313" key="5">
    <source>
        <dbReference type="EMBL" id="CEM08651.1"/>
    </source>
</evidence>
<comment type="catalytic activity">
    <reaction evidence="1">
        <text>(4aS,6R)-4a-hydroxy-L-erythro-5,6,7,8-tetrahydrobiopterin = (6R)-L-erythro-6,7-dihydrobiopterin + H2O</text>
        <dbReference type="Rhea" id="RHEA:11920"/>
        <dbReference type="ChEBI" id="CHEBI:15377"/>
        <dbReference type="ChEBI" id="CHEBI:15642"/>
        <dbReference type="ChEBI" id="CHEBI:43120"/>
        <dbReference type="EC" id="4.2.1.96"/>
    </reaction>
</comment>
<proteinExistence type="inferred from homology"/>
<protein>
    <recommendedName>
        <fullName evidence="3">4a-hydroxytetrahydrobiopterin dehydratase</fullName>
        <ecNumber evidence="3">4.2.1.96</ecNumber>
    </recommendedName>
</protein>
<dbReference type="AlphaFoldDB" id="A0A0G4F8E6"/>
<dbReference type="VEuPathDB" id="CryptoDB:Vbra_14689"/>
<organism evidence="5 6">
    <name type="scientific">Vitrella brassicaformis (strain CCMP3155)</name>
    <dbReference type="NCBI Taxonomy" id="1169540"/>
    <lineage>
        <taxon>Eukaryota</taxon>
        <taxon>Sar</taxon>
        <taxon>Alveolata</taxon>
        <taxon>Colpodellida</taxon>
        <taxon>Vitrellaceae</taxon>
        <taxon>Vitrella</taxon>
    </lineage>
</organism>
<sequence length="108" mass="12251">MACSGQVLSEAEIQEKLSGLEGWQISAEGRLSRRYDWPKKKKDSFARAKAFIDKVSEVAEGRNHHPELHFGWGYAVMEFYTHTVNGITSTDFEMAILVESETKDLQAK</sequence>
<dbReference type="SUPFAM" id="SSF55248">
    <property type="entry name" value="PCD-like"/>
    <property type="match status" value="1"/>
</dbReference>
<keyword evidence="4" id="KW-0456">Lyase</keyword>
<dbReference type="EMBL" id="CDMY01000385">
    <property type="protein sequence ID" value="CEM08651.1"/>
    <property type="molecule type" value="Genomic_DNA"/>
</dbReference>
<keyword evidence="6" id="KW-1185">Reference proteome</keyword>
<accession>A0A0G4F8E6</accession>
<dbReference type="EC" id="4.2.1.96" evidence="3"/>
<evidence type="ECO:0000256" key="3">
    <source>
        <dbReference type="ARBA" id="ARBA00013252"/>
    </source>
</evidence>
<comment type="similarity">
    <text evidence="2">Belongs to the pterin-4-alpha-carbinolamine dehydratase family.</text>
</comment>
<evidence type="ECO:0000256" key="1">
    <source>
        <dbReference type="ARBA" id="ARBA00001554"/>
    </source>
</evidence>
<dbReference type="InterPro" id="IPR001533">
    <property type="entry name" value="Pterin_deHydtase"/>
</dbReference>
<evidence type="ECO:0000256" key="2">
    <source>
        <dbReference type="ARBA" id="ARBA00006472"/>
    </source>
</evidence>
<dbReference type="Pfam" id="PF01329">
    <property type="entry name" value="Pterin_4a"/>
    <property type="match status" value="1"/>
</dbReference>
<dbReference type="InterPro" id="IPR036428">
    <property type="entry name" value="PCD_sf"/>
</dbReference>
<evidence type="ECO:0000256" key="4">
    <source>
        <dbReference type="ARBA" id="ARBA00023239"/>
    </source>
</evidence>